<organism evidence="1 2">
    <name type="scientific">Bogoriella caseilytica</name>
    <dbReference type="NCBI Taxonomy" id="56055"/>
    <lineage>
        <taxon>Bacteria</taxon>
        <taxon>Bacillati</taxon>
        <taxon>Actinomycetota</taxon>
        <taxon>Actinomycetes</taxon>
        <taxon>Micrococcales</taxon>
        <taxon>Bogoriellaceae</taxon>
        <taxon>Bogoriella</taxon>
    </lineage>
</organism>
<evidence type="ECO:0000313" key="1">
    <source>
        <dbReference type="EMBL" id="ROR72380.1"/>
    </source>
</evidence>
<dbReference type="AlphaFoldDB" id="A0A3N2BAT0"/>
<dbReference type="InterPro" id="IPR029470">
    <property type="entry name" value="PDDEXK_4"/>
</dbReference>
<protein>
    <submittedName>
        <fullName evidence="1">PD-(D/E)XK nuclease superfamily protein</fullName>
    </submittedName>
</protein>
<reference evidence="1 2" key="1">
    <citation type="submission" date="2018-11" db="EMBL/GenBank/DDBJ databases">
        <title>Sequencing the genomes of 1000 actinobacteria strains.</title>
        <authorList>
            <person name="Klenk H.-P."/>
        </authorList>
    </citation>
    <scope>NUCLEOTIDE SEQUENCE [LARGE SCALE GENOMIC DNA]</scope>
    <source>
        <strain evidence="1 2">DSM 11294</strain>
    </source>
</reference>
<sequence>MPTSETPLDHVVTMLVPSLSRSLAEQFNVFQVMHHGTHEKQLSNVFAWLLDINGTHQLGDAFQRIFVEHVNAHLPAADSLPTHGYRVTQEVDTSGDEGLGKDIADIVLTSDRAGIVVENYEWSDGHGHGYERYLAHGASGGRQSVVVMLCVRRVSHLLRDGWEQAVVVTYGELLESLQGHITGDRAWRRDHPRQGAFINELVEHYTEGPGVVSTDDQIQFLKAMCETGESGRYGHRPQEKAAQEFGDVLALHAKRQFEEGRKTLATVKRSLRWFAEHELVPQLERSQSAGRITAVATPYVGQWEWRVVINRADDRPPLFLVFGPTAVVQNERAPAPISNPDYSQIFVSRLAPVGGETIDRMAQTGVGLDEVLSGLSSDDTRLHDALLALCGD</sequence>
<evidence type="ECO:0000313" key="2">
    <source>
        <dbReference type="Proteomes" id="UP000280668"/>
    </source>
</evidence>
<dbReference type="Pfam" id="PF14281">
    <property type="entry name" value="PDDEXK_4"/>
    <property type="match status" value="1"/>
</dbReference>
<proteinExistence type="predicted"/>
<name>A0A3N2BAT0_9MICO</name>
<keyword evidence="2" id="KW-1185">Reference proteome</keyword>
<comment type="caution">
    <text evidence="1">The sequence shown here is derived from an EMBL/GenBank/DDBJ whole genome shotgun (WGS) entry which is preliminary data.</text>
</comment>
<dbReference type="EMBL" id="RKHK01000001">
    <property type="protein sequence ID" value="ROR72380.1"/>
    <property type="molecule type" value="Genomic_DNA"/>
</dbReference>
<accession>A0A3N2BAT0</accession>
<gene>
    <name evidence="1" type="ORF">EDD31_0731</name>
</gene>
<dbReference type="RefSeq" id="WP_245990857.1">
    <property type="nucleotide sequence ID" value="NZ_RKHK01000001.1"/>
</dbReference>
<dbReference type="Proteomes" id="UP000280668">
    <property type="component" value="Unassembled WGS sequence"/>
</dbReference>